<sequence length="118" mass="13704">MAMTKREALEVIQFVRDVFNIDFDKNKGTAWLDLLTERGDYEKTMRNAKNRASDGNKFRPSLSEIIITSSNVSDAVVKDVDETETHAYKKRHDENYAKVMSDMEKLRNRLVSEVQDDE</sequence>
<reference evidence="1" key="2">
    <citation type="submission" date="2021-09" db="EMBL/GenBank/DDBJ databases">
        <authorList>
            <person name="Gilroy R."/>
        </authorList>
    </citation>
    <scope>NUCLEOTIDE SEQUENCE</scope>
    <source>
        <strain evidence="1">CHK149-3286</strain>
    </source>
</reference>
<organism evidence="1 2">
    <name type="scientific">Staphylococcus kloosii</name>
    <dbReference type="NCBI Taxonomy" id="29384"/>
    <lineage>
        <taxon>Bacteria</taxon>
        <taxon>Bacillati</taxon>
        <taxon>Bacillota</taxon>
        <taxon>Bacilli</taxon>
        <taxon>Bacillales</taxon>
        <taxon>Staphylococcaceae</taxon>
        <taxon>Staphylococcus</taxon>
    </lineage>
</organism>
<dbReference type="EMBL" id="DYVT01000110">
    <property type="protein sequence ID" value="HJF68543.1"/>
    <property type="molecule type" value="Genomic_DNA"/>
</dbReference>
<dbReference type="RefSeq" id="WP_278675881.1">
    <property type="nucleotide sequence ID" value="NZ_DYVT01000110.1"/>
</dbReference>
<gene>
    <name evidence="1" type="ORF">K8V85_09560</name>
</gene>
<evidence type="ECO:0000313" key="1">
    <source>
        <dbReference type="EMBL" id="HJF68543.1"/>
    </source>
</evidence>
<proteinExistence type="predicted"/>
<dbReference type="Gene3D" id="1.10.8.200">
    <property type="entry name" value="Replisome organizer (g39p helicase loader/inhibitor protein)"/>
    <property type="match status" value="1"/>
</dbReference>
<reference evidence="1" key="1">
    <citation type="journal article" date="2021" name="PeerJ">
        <title>Extensive microbial diversity within the chicken gut microbiome revealed by metagenomics and culture.</title>
        <authorList>
            <person name="Gilroy R."/>
            <person name="Ravi A."/>
            <person name="Getino M."/>
            <person name="Pursley I."/>
            <person name="Horton D.L."/>
            <person name="Alikhan N.F."/>
            <person name="Baker D."/>
            <person name="Gharbi K."/>
            <person name="Hall N."/>
            <person name="Watson M."/>
            <person name="Adriaenssens E.M."/>
            <person name="Foster-Nyarko E."/>
            <person name="Jarju S."/>
            <person name="Secka A."/>
            <person name="Antonio M."/>
            <person name="Oren A."/>
            <person name="Chaudhuri R.R."/>
            <person name="La Ragione R."/>
            <person name="Hildebrand F."/>
            <person name="Pallen M.J."/>
        </authorList>
    </citation>
    <scope>NUCLEOTIDE SEQUENCE</scope>
    <source>
        <strain evidence="1">CHK149-3286</strain>
    </source>
</reference>
<comment type="caution">
    <text evidence="1">The sequence shown here is derived from an EMBL/GenBank/DDBJ whole genome shotgun (WGS) entry which is preliminary data.</text>
</comment>
<dbReference type="AlphaFoldDB" id="A0A921KXZ8"/>
<accession>A0A921KXZ8</accession>
<evidence type="ECO:0000313" key="2">
    <source>
        <dbReference type="Proteomes" id="UP000706163"/>
    </source>
</evidence>
<protein>
    <submittedName>
        <fullName evidence="1">Uncharacterized protein</fullName>
    </submittedName>
</protein>
<dbReference type="Proteomes" id="UP000706163">
    <property type="component" value="Unassembled WGS sequence"/>
</dbReference>
<name>A0A921KXZ8_9STAP</name>